<evidence type="ECO:0000313" key="2">
    <source>
        <dbReference type="EMBL" id="RDX41061.1"/>
    </source>
</evidence>
<keyword evidence="3" id="KW-1185">Reference proteome</keyword>
<accession>A0A371CL92</accession>
<protein>
    <submittedName>
        <fullName evidence="2">Uncharacterized protein</fullName>
    </submittedName>
</protein>
<sequence>MRPPRFAVRRRCCLGAACSSLASSICLGRLDAILQQDGCLSPSQPSDRRTSLRIPPSTYRICLRPALAWESGSQGSPTHCTFSLHLSDDFHRACRPIRLYSRSVPISANSAVLDPSGRGSIDIPVDGDLRRAIPTPSAGLGPPERRTSTSNGRSTSSSTAPRREFCAPASGGTVGSFTITYLSHDPSGACGRLHAVPRLVHPLRLHGYLPPASTCRRSSPFCMRRTSPTRASSILEQSRCTCATSLALADTPAHARSRRTLRIATITLPESTASATCLGVGY</sequence>
<feature type="region of interest" description="Disordered" evidence="1">
    <location>
        <begin position="117"/>
        <end position="167"/>
    </location>
</feature>
<feature type="compositionally biased region" description="Low complexity" evidence="1">
    <location>
        <begin position="148"/>
        <end position="159"/>
    </location>
</feature>
<organism evidence="2 3">
    <name type="scientific">Lentinus brumalis</name>
    <dbReference type="NCBI Taxonomy" id="2498619"/>
    <lineage>
        <taxon>Eukaryota</taxon>
        <taxon>Fungi</taxon>
        <taxon>Dikarya</taxon>
        <taxon>Basidiomycota</taxon>
        <taxon>Agaricomycotina</taxon>
        <taxon>Agaricomycetes</taxon>
        <taxon>Polyporales</taxon>
        <taxon>Polyporaceae</taxon>
        <taxon>Lentinus</taxon>
    </lineage>
</organism>
<dbReference type="EMBL" id="KZ857525">
    <property type="protein sequence ID" value="RDX41061.1"/>
    <property type="molecule type" value="Genomic_DNA"/>
</dbReference>
<dbReference type="AlphaFoldDB" id="A0A371CL92"/>
<reference evidence="2 3" key="1">
    <citation type="journal article" date="2018" name="Biotechnol. Biofuels">
        <title>Integrative visual omics of the white-rot fungus Polyporus brumalis exposes the biotechnological potential of its oxidative enzymes for delignifying raw plant biomass.</title>
        <authorList>
            <person name="Miyauchi S."/>
            <person name="Rancon A."/>
            <person name="Drula E."/>
            <person name="Hage H."/>
            <person name="Chaduli D."/>
            <person name="Favel A."/>
            <person name="Grisel S."/>
            <person name="Henrissat B."/>
            <person name="Herpoel-Gimbert I."/>
            <person name="Ruiz-Duenas F.J."/>
            <person name="Chevret D."/>
            <person name="Hainaut M."/>
            <person name="Lin J."/>
            <person name="Wang M."/>
            <person name="Pangilinan J."/>
            <person name="Lipzen A."/>
            <person name="Lesage-Meessen L."/>
            <person name="Navarro D."/>
            <person name="Riley R."/>
            <person name="Grigoriev I.V."/>
            <person name="Zhou S."/>
            <person name="Raouche S."/>
            <person name="Rosso M.N."/>
        </authorList>
    </citation>
    <scope>NUCLEOTIDE SEQUENCE [LARGE SCALE GENOMIC DNA]</scope>
    <source>
        <strain evidence="2 3">BRFM 1820</strain>
    </source>
</reference>
<gene>
    <name evidence="2" type="ORF">OH76DRAFT_254936</name>
</gene>
<evidence type="ECO:0000313" key="3">
    <source>
        <dbReference type="Proteomes" id="UP000256964"/>
    </source>
</evidence>
<evidence type="ECO:0000256" key="1">
    <source>
        <dbReference type="SAM" id="MobiDB-lite"/>
    </source>
</evidence>
<dbReference type="Proteomes" id="UP000256964">
    <property type="component" value="Unassembled WGS sequence"/>
</dbReference>
<name>A0A371CL92_9APHY</name>
<proteinExistence type="predicted"/>